<evidence type="ECO:0000259" key="3">
    <source>
        <dbReference type="Pfam" id="PF10728"/>
    </source>
</evidence>
<dbReference type="Gene3D" id="3.40.50.720">
    <property type="entry name" value="NAD(P)-binding Rossmann-like Domain"/>
    <property type="match status" value="1"/>
</dbReference>
<protein>
    <submittedName>
        <fullName evidence="4">DUF2520 domain-containing protein</fullName>
    </submittedName>
</protein>
<feature type="domain" description="Putative oxidoreductase/dehydrogenase Rossmann-like" evidence="2">
    <location>
        <begin position="2"/>
        <end position="103"/>
    </location>
</feature>
<dbReference type="InterPro" id="IPR037108">
    <property type="entry name" value="TM1727-like_C_sf"/>
</dbReference>
<dbReference type="RefSeq" id="WP_169657385.1">
    <property type="nucleotide sequence ID" value="NZ_JABANE010000035.1"/>
</dbReference>
<dbReference type="InterPro" id="IPR019665">
    <property type="entry name" value="OxRdtase/DH_put_Rossmann_dom"/>
</dbReference>
<name>A0A7X9RUX8_9BACT</name>
<dbReference type="InterPro" id="IPR008927">
    <property type="entry name" value="6-PGluconate_DH-like_C_sf"/>
</dbReference>
<feature type="compositionally biased region" description="Acidic residues" evidence="1">
    <location>
        <begin position="292"/>
        <end position="303"/>
    </location>
</feature>
<dbReference type="EMBL" id="JABANE010000035">
    <property type="protein sequence ID" value="NME69099.1"/>
    <property type="molecule type" value="Genomic_DNA"/>
</dbReference>
<feature type="region of interest" description="Disordered" evidence="1">
    <location>
        <begin position="279"/>
        <end position="303"/>
    </location>
</feature>
<keyword evidence="5" id="KW-1185">Reference proteome</keyword>
<organism evidence="4 5">
    <name type="scientific">Flammeovirga aprica JL-4</name>
    <dbReference type="NCBI Taxonomy" id="694437"/>
    <lineage>
        <taxon>Bacteria</taxon>
        <taxon>Pseudomonadati</taxon>
        <taxon>Bacteroidota</taxon>
        <taxon>Cytophagia</taxon>
        <taxon>Cytophagales</taxon>
        <taxon>Flammeovirgaceae</taxon>
        <taxon>Flammeovirga</taxon>
    </lineage>
</organism>
<evidence type="ECO:0000259" key="2">
    <source>
        <dbReference type="Pfam" id="PF10727"/>
    </source>
</evidence>
<dbReference type="InterPro" id="IPR036291">
    <property type="entry name" value="NAD(P)-bd_dom_sf"/>
</dbReference>
<gene>
    <name evidence="4" type="ORF">HHU12_14080</name>
</gene>
<dbReference type="PANTHER" id="PTHR40459">
    <property type="entry name" value="CONSERVED HYPOTHETICAL ALANINE AND LEUCINE RICH PROTEIN"/>
    <property type="match status" value="1"/>
</dbReference>
<accession>A0A7X9RUX8</accession>
<dbReference type="Gene3D" id="1.10.1040.20">
    <property type="entry name" value="ProC-like, C-terminal domain"/>
    <property type="match status" value="1"/>
</dbReference>
<dbReference type="PANTHER" id="PTHR40459:SF1">
    <property type="entry name" value="CONSERVED HYPOTHETICAL ALANINE AND LEUCINE RICH PROTEIN"/>
    <property type="match status" value="1"/>
</dbReference>
<sequence>MMRVTLIGSGRVATHLGTALEDKGVVIEEVYSRNKKHAKKLAKKFYDASPTDELDFTNSIAEIFIIAVADNAIQDVADNIKLPNHKAILVHTSGGTPLEVLSGSTLYTGVFYPLQTFSFEKKIKFSEVPICIDATAKTALDQLALLAEILTPKVFHLNSDERKRLHISAVFACNFTNYLMEVSSQIIETSGLSFHELQPLVQETVDKAFSLPSPIEGQTGPAVRHDHKTIKRHLDTLEEDNPKFKYLYEHLTDAIQENKGQYVNAEVIKKLEELEEQEHLQEQLNEMGNSLSEEDEDYLDLEE</sequence>
<comment type="caution">
    <text evidence="4">The sequence shown here is derived from an EMBL/GenBank/DDBJ whole genome shotgun (WGS) entry which is preliminary data.</text>
</comment>
<feature type="domain" description="DUF2520" evidence="3">
    <location>
        <begin position="128"/>
        <end position="254"/>
    </location>
</feature>
<dbReference type="SUPFAM" id="SSF51735">
    <property type="entry name" value="NAD(P)-binding Rossmann-fold domains"/>
    <property type="match status" value="1"/>
</dbReference>
<dbReference type="SUPFAM" id="SSF48179">
    <property type="entry name" value="6-phosphogluconate dehydrogenase C-terminal domain-like"/>
    <property type="match status" value="1"/>
</dbReference>
<evidence type="ECO:0000313" key="4">
    <source>
        <dbReference type="EMBL" id="NME69099.1"/>
    </source>
</evidence>
<dbReference type="Pfam" id="PF10727">
    <property type="entry name" value="Rossmann-like"/>
    <property type="match status" value="1"/>
</dbReference>
<proteinExistence type="predicted"/>
<dbReference type="Pfam" id="PF10728">
    <property type="entry name" value="DUF2520"/>
    <property type="match status" value="1"/>
</dbReference>
<reference evidence="4 5" key="1">
    <citation type="submission" date="2020-04" db="EMBL/GenBank/DDBJ databases">
        <title>Flammeovirga sp. SR4, a novel species isolated from seawater.</title>
        <authorList>
            <person name="Wang X."/>
        </authorList>
    </citation>
    <scope>NUCLEOTIDE SEQUENCE [LARGE SCALE GENOMIC DNA]</scope>
    <source>
        <strain evidence="4 5">ATCC 23126</strain>
    </source>
</reference>
<dbReference type="Proteomes" id="UP000576082">
    <property type="component" value="Unassembled WGS sequence"/>
</dbReference>
<dbReference type="AlphaFoldDB" id="A0A7X9RUX8"/>
<dbReference type="InterPro" id="IPR018931">
    <property type="entry name" value="DUF2520"/>
</dbReference>
<evidence type="ECO:0000313" key="5">
    <source>
        <dbReference type="Proteomes" id="UP000576082"/>
    </source>
</evidence>
<evidence type="ECO:0000256" key="1">
    <source>
        <dbReference type="SAM" id="MobiDB-lite"/>
    </source>
</evidence>